<dbReference type="STRING" id="1392250.A0A2I2GJ63"/>
<feature type="region of interest" description="Disordered" evidence="1">
    <location>
        <begin position="233"/>
        <end position="272"/>
    </location>
</feature>
<protein>
    <submittedName>
        <fullName evidence="2">Uncharacterized protein</fullName>
    </submittedName>
</protein>
<gene>
    <name evidence="2" type="ORF">P170DRAFT_472797</name>
</gene>
<evidence type="ECO:0000256" key="1">
    <source>
        <dbReference type="SAM" id="MobiDB-lite"/>
    </source>
</evidence>
<comment type="caution">
    <text evidence="2">The sequence shown here is derived from an EMBL/GenBank/DDBJ whole genome shotgun (WGS) entry which is preliminary data.</text>
</comment>
<feature type="compositionally biased region" description="Low complexity" evidence="1">
    <location>
        <begin position="15"/>
        <end position="31"/>
    </location>
</feature>
<name>A0A2I2GJ63_9EURO</name>
<evidence type="ECO:0000313" key="2">
    <source>
        <dbReference type="EMBL" id="PLB52908.1"/>
    </source>
</evidence>
<dbReference type="GeneID" id="36560680"/>
<keyword evidence="3" id="KW-1185">Reference proteome</keyword>
<dbReference type="VEuPathDB" id="FungiDB:P170DRAFT_472797"/>
<feature type="compositionally biased region" description="Low complexity" evidence="1">
    <location>
        <begin position="133"/>
        <end position="145"/>
    </location>
</feature>
<dbReference type="EMBL" id="MSFO01000002">
    <property type="protein sequence ID" value="PLB52908.1"/>
    <property type="molecule type" value="Genomic_DNA"/>
</dbReference>
<proteinExistence type="predicted"/>
<dbReference type="RefSeq" id="XP_024708210.1">
    <property type="nucleotide sequence ID" value="XM_024852982.1"/>
</dbReference>
<reference evidence="2 3" key="1">
    <citation type="submission" date="2016-12" db="EMBL/GenBank/DDBJ databases">
        <title>The genomes of Aspergillus section Nigri reveals drivers in fungal speciation.</title>
        <authorList>
            <consortium name="DOE Joint Genome Institute"/>
            <person name="Vesth T.C."/>
            <person name="Nybo J."/>
            <person name="Theobald S."/>
            <person name="Brandl J."/>
            <person name="Frisvad J.C."/>
            <person name="Nielsen K.F."/>
            <person name="Lyhne E.K."/>
            <person name="Kogle M.E."/>
            <person name="Kuo A."/>
            <person name="Riley R."/>
            <person name="Clum A."/>
            <person name="Nolan M."/>
            <person name="Lipzen A."/>
            <person name="Salamov A."/>
            <person name="Henrissat B."/>
            <person name="Wiebenga A."/>
            <person name="De Vries R.P."/>
            <person name="Grigoriev I.V."/>
            <person name="Mortensen U.H."/>
            <person name="Andersen M.R."/>
            <person name="Baker S.E."/>
        </authorList>
    </citation>
    <scope>NUCLEOTIDE SEQUENCE [LARGE SCALE GENOMIC DNA]</scope>
    <source>
        <strain evidence="2 3">IBT 23096</strain>
    </source>
</reference>
<sequence>MMFATPSPMHQHQQSSFTSPPSAATAASPFTPVRPSPLSPRRASTTSRPLTMTTTSPTSPSPSQFQFQFQFQFQPHQNQDPSATTPTANASATANSQWSPSLVPSPQPQHPSPSQSYAHRYATKISNPLAHQPRSYTASSSPTARSTRRNAFLNRIKRERDAGRFDSRGEQLALMEHVAEEKRWGEAMRRRAEGLSEGLDVVDVDVDGEVDGGLGEDHGLSIEDELALDEYLRQEDAAQMGPWGPDLAAAPGQGNGYGAGSKDAGSFSDEEYDDIFMDLAQPSQDMDMSG</sequence>
<accession>A0A2I2GJ63</accession>
<dbReference type="Proteomes" id="UP000234275">
    <property type="component" value="Unassembled WGS sequence"/>
</dbReference>
<evidence type="ECO:0000313" key="3">
    <source>
        <dbReference type="Proteomes" id="UP000234275"/>
    </source>
</evidence>
<organism evidence="2 3">
    <name type="scientific">Aspergillus steynii IBT 23096</name>
    <dbReference type="NCBI Taxonomy" id="1392250"/>
    <lineage>
        <taxon>Eukaryota</taxon>
        <taxon>Fungi</taxon>
        <taxon>Dikarya</taxon>
        <taxon>Ascomycota</taxon>
        <taxon>Pezizomycotina</taxon>
        <taxon>Eurotiomycetes</taxon>
        <taxon>Eurotiomycetidae</taxon>
        <taxon>Eurotiales</taxon>
        <taxon>Aspergillaceae</taxon>
        <taxon>Aspergillus</taxon>
        <taxon>Aspergillus subgen. Circumdati</taxon>
    </lineage>
</organism>
<feature type="compositionally biased region" description="Low complexity" evidence="1">
    <location>
        <begin position="44"/>
        <end position="102"/>
    </location>
</feature>
<dbReference type="AlphaFoldDB" id="A0A2I2GJ63"/>
<feature type="region of interest" description="Disordered" evidence="1">
    <location>
        <begin position="1"/>
        <end position="155"/>
    </location>
</feature>
<dbReference type="OrthoDB" id="5279705at2759"/>